<keyword evidence="3" id="KW-1185">Reference proteome</keyword>
<feature type="region of interest" description="Disordered" evidence="1">
    <location>
        <begin position="727"/>
        <end position="785"/>
    </location>
</feature>
<evidence type="ECO:0000313" key="2">
    <source>
        <dbReference type="EMBL" id="WAS92553.1"/>
    </source>
</evidence>
<dbReference type="EMBL" id="CP114040">
    <property type="protein sequence ID" value="WAS92553.1"/>
    <property type="molecule type" value="Genomic_DNA"/>
</dbReference>
<dbReference type="Proteomes" id="UP001164459">
    <property type="component" value="Chromosome"/>
</dbReference>
<organism evidence="2 3">
    <name type="scientific">Nannocystis punicea</name>
    <dbReference type="NCBI Taxonomy" id="2995304"/>
    <lineage>
        <taxon>Bacteria</taxon>
        <taxon>Pseudomonadati</taxon>
        <taxon>Myxococcota</taxon>
        <taxon>Polyangia</taxon>
        <taxon>Nannocystales</taxon>
        <taxon>Nannocystaceae</taxon>
        <taxon>Nannocystis</taxon>
    </lineage>
</organism>
<protein>
    <recommendedName>
        <fullName evidence="4">Myxococcus cysteine-rich repeat-containing protein</fullName>
    </recommendedName>
</protein>
<gene>
    <name evidence="2" type="ORF">O0S08_40760</name>
</gene>
<name>A0ABY7H039_9BACT</name>
<evidence type="ECO:0000313" key="3">
    <source>
        <dbReference type="Proteomes" id="UP001164459"/>
    </source>
</evidence>
<reference evidence="2" key="1">
    <citation type="submission" date="2022-11" db="EMBL/GenBank/DDBJ databases">
        <title>Minimal conservation of predation-associated metabolite biosynthetic gene clusters underscores biosynthetic potential of Myxococcota including descriptions for ten novel species: Archangium lansinium sp. nov., Myxococcus landrumus sp. nov., Nannocystis bai.</title>
        <authorList>
            <person name="Ahearne A."/>
            <person name="Stevens C."/>
            <person name="Dowd S."/>
        </authorList>
    </citation>
    <scope>NUCLEOTIDE SEQUENCE</scope>
    <source>
        <strain evidence="2">Fl3</strain>
    </source>
</reference>
<evidence type="ECO:0008006" key="4">
    <source>
        <dbReference type="Google" id="ProtNLM"/>
    </source>
</evidence>
<sequence length="811" mass="83988">MLLAWLLLLSSPAADSHDCRVAPAASCPPGMTGPACDLPCVAGECDTARYCHDDGDTYGLAAFGARLFALGPDEPDWLVRLRVLRFIVDHPRDLGLAPGPSASDLGLPAAPIGRVEAGALRLLRLRQHYREWPVHGADATLTLIADRTGVIGLRGAVVDGREDYAFVAAPAGRDVAAASVLAHAAARTGLPAGALRPVNLRLVAFPRARALAWAAAVFHGPARVADVVVAADPRAAVLPLLAYTDPSGAGLDHALALEVRAESLSSDVFTAPISTVAMPTSGSLADGEVLLADEQLVLIDAAGAGSRAEALASPIYGQLGADFDAYPDTREYGLQNSYYLLRSYYEHTDAVMQGRWDSALPTLGLESVTPAGQFSPRLVVAADPAASLCGAEASWCVSSAWGGALEEPAEALQQPLGGGPYEVVGAMYLAGASYSPSVLPHEFGHFVDLFAAPGLMFEPFVCLSCGPDCYPGTTDDALPLSETYASLMALWFYASLYPAAGQADSCATLTRLSLGENRNPHSDACRPGGGEFSRFVADDDPACPNDDANYPDMCDLPSLIDIDFEEGTSLCDREVGYAIDSWFQAFWELLHGESCATAPPYECVPLPALSAAPAADAIGRALLWAAQVSSGTYRGFADDVATYVACNHGEAAYLELNEVLCHHHIRPCDAPLPALCDDCGDGVRTGDEACDGGDLGGQSCEALGLGPGDLSCDAACQLVTGGCMSPETGESEANSSSTGEAPTTGPPVTGEGSGTSSTSAGFIDPSATDGQPGEDGTGSQQGEDGCACASGAGGAWWLAALALTRRRRRTA</sequence>
<dbReference type="RefSeq" id="WP_269034910.1">
    <property type="nucleotide sequence ID" value="NZ_CP114040.1"/>
</dbReference>
<proteinExistence type="predicted"/>
<feature type="compositionally biased region" description="Low complexity" evidence="1">
    <location>
        <begin position="738"/>
        <end position="761"/>
    </location>
</feature>
<accession>A0ABY7H039</accession>
<evidence type="ECO:0000256" key="1">
    <source>
        <dbReference type="SAM" id="MobiDB-lite"/>
    </source>
</evidence>